<keyword evidence="2" id="KW-0812">Transmembrane</keyword>
<dbReference type="AlphaFoldDB" id="A0A5S6R1J8"/>
<keyword evidence="2" id="KW-1133">Transmembrane helix</keyword>
<organism evidence="4 5">
    <name type="scientific">Trichuris muris</name>
    <name type="common">Mouse whipworm</name>
    <dbReference type="NCBI Taxonomy" id="70415"/>
    <lineage>
        <taxon>Eukaryota</taxon>
        <taxon>Metazoa</taxon>
        <taxon>Ecdysozoa</taxon>
        <taxon>Nematoda</taxon>
        <taxon>Enoplea</taxon>
        <taxon>Dorylaimia</taxon>
        <taxon>Trichinellida</taxon>
        <taxon>Trichuridae</taxon>
        <taxon>Trichuris</taxon>
    </lineage>
</organism>
<feature type="transmembrane region" description="Helical" evidence="2">
    <location>
        <begin position="246"/>
        <end position="267"/>
    </location>
</feature>
<evidence type="ECO:0000313" key="5">
    <source>
        <dbReference type="WBParaSite" id="TMUE_3000013174.1"/>
    </source>
</evidence>
<evidence type="ECO:0000256" key="3">
    <source>
        <dbReference type="SAM" id="SignalP"/>
    </source>
</evidence>
<sequence>MVIFRQSFLSFVFLFVYAGCSKCPHDLFKDEKGWHHLKLPKLKVDYAPATIEKEDELLPCITIMKNSGDSSRTDIVEAAEEICGKLPNGSMYGDVDVSSLKFGGKRLLVGIKILSLVFKSNDQNTLVGVAVKYPNKQKLNFSFVKKDNIVEEVGIKLGIKTSILLSWFVNPVSPVCIIRTEDFTEATTCSIFSSYSEILCASLELENCESGSTSIDDGCVCKEGFAGKFCTEQGTIPIPWYRNRTILEYVGLGVAGIFLLGSLLYILHYKRRRARMLTSCYSERVSCTSEVTRSKRRWRRGLSSAAPGKESTRAKTTGPEDSDMGATLKQFPTIVPGEKLVIKKNKK</sequence>
<keyword evidence="2" id="KW-0472">Membrane</keyword>
<evidence type="ECO:0000256" key="1">
    <source>
        <dbReference type="SAM" id="MobiDB-lite"/>
    </source>
</evidence>
<protein>
    <submittedName>
        <fullName evidence="5">EGF-like domain-containing protein</fullName>
    </submittedName>
</protein>
<dbReference type="Proteomes" id="UP000046395">
    <property type="component" value="Unassembled WGS sequence"/>
</dbReference>
<name>A0A5S6R1J8_TRIMR</name>
<keyword evidence="4" id="KW-1185">Reference proteome</keyword>
<accession>A0A5S6R1J8</accession>
<feature type="chain" id="PRO_5024408649" evidence="3">
    <location>
        <begin position="19"/>
        <end position="347"/>
    </location>
</feature>
<keyword evidence="3" id="KW-0732">Signal</keyword>
<proteinExistence type="predicted"/>
<dbReference type="WBParaSite" id="TMUE_3000013174.1">
    <property type="protein sequence ID" value="TMUE_3000013174.1"/>
    <property type="gene ID" value="WBGene00285019"/>
</dbReference>
<evidence type="ECO:0000256" key="2">
    <source>
        <dbReference type="SAM" id="Phobius"/>
    </source>
</evidence>
<evidence type="ECO:0000313" key="4">
    <source>
        <dbReference type="Proteomes" id="UP000046395"/>
    </source>
</evidence>
<feature type="region of interest" description="Disordered" evidence="1">
    <location>
        <begin position="298"/>
        <end position="327"/>
    </location>
</feature>
<reference evidence="5" key="1">
    <citation type="submission" date="2019-12" db="UniProtKB">
        <authorList>
            <consortium name="WormBaseParasite"/>
        </authorList>
    </citation>
    <scope>IDENTIFICATION</scope>
</reference>
<feature type="signal peptide" evidence="3">
    <location>
        <begin position="1"/>
        <end position="18"/>
    </location>
</feature>